<dbReference type="InParanoid" id="A0A6P7H0L4"/>
<name>A0A6P7H0L4_DIAVI</name>
<reference evidence="2" key="1">
    <citation type="submission" date="2025-08" db="UniProtKB">
        <authorList>
            <consortium name="RefSeq"/>
        </authorList>
    </citation>
    <scope>IDENTIFICATION</scope>
    <source>
        <tissue evidence="2">Whole insect</tissue>
    </source>
</reference>
<feature type="non-terminal residue" evidence="2">
    <location>
        <position position="125"/>
    </location>
</feature>
<proteinExistence type="predicted"/>
<accession>A0A6P7H0L4</accession>
<gene>
    <name evidence="2" type="primary">LOC114345358</name>
</gene>
<evidence type="ECO:0000256" key="1">
    <source>
        <dbReference type="SAM" id="MobiDB-lite"/>
    </source>
</evidence>
<organism evidence="2">
    <name type="scientific">Diabrotica virgifera virgifera</name>
    <name type="common">western corn rootworm</name>
    <dbReference type="NCBI Taxonomy" id="50390"/>
    <lineage>
        <taxon>Eukaryota</taxon>
        <taxon>Metazoa</taxon>
        <taxon>Ecdysozoa</taxon>
        <taxon>Arthropoda</taxon>
        <taxon>Hexapoda</taxon>
        <taxon>Insecta</taxon>
        <taxon>Pterygota</taxon>
        <taxon>Neoptera</taxon>
        <taxon>Endopterygota</taxon>
        <taxon>Coleoptera</taxon>
        <taxon>Polyphaga</taxon>
        <taxon>Cucujiformia</taxon>
        <taxon>Chrysomeloidea</taxon>
        <taxon>Chrysomelidae</taxon>
        <taxon>Galerucinae</taxon>
        <taxon>Diabroticina</taxon>
        <taxon>Diabroticites</taxon>
        <taxon>Diabrotica</taxon>
    </lineage>
</organism>
<protein>
    <submittedName>
        <fullName evidence="2">Uncharacterized protein LOC114345358</fullName>
    </submittedName>
</protein>
<evidence type="ECO:0000313" key="2">
    <source>
        <dbReference type="RefSeq" id="XP_028151982.1"/>
    </source>
</evidence>
<feature type="compositionally biased region" description="Basic and acidic residues" evidence="1">
    <location>
        <begin position="78"/>
        <end position="94"/>
    </location>
</feature>
<dbReference type="AlphaFoldDB" id="A0A6P7H0L4"/>
<dbReference type="RefSeq" id="XP_028151982.1">
    <property type="nucleotide sequence ID" value="XM_028296181.1"/>
</dbReference>
<feature type="region of interest" description="Disordered" evidence="1">
    <location>
        <begin position="42"/>
        <end position="94"/>
    </location>
</feature>
<sequence length="125" mass="14592">MGILIGYSNVGYRVLLNGRVIVARHVDIVEENIKCIGLDFVESDNDKNDENSENESIDETFVNRNENLNESMDDTENERELRKSQRDKNPPKKFDDYYVYNSSIFVNMCRTDIPHTFEEAMNCDE</sequence>